<dbReference type="PANTHER" id="PTHR43280">
    <property type="entry name" value="ARAC-FAMILY TRANSCRIPTIONAL REGULATOR"/>
    <property type="match status" value="1"/>
</dbReference>
<dbReference type="InterPro" id="IPR011006">
    <property type="entry name" value="CheY-like_superfamily"/>
</dbReference>
<feature type="domain" description="Response regulatory" evidence="8">
    <location>
        <begin position="3"/>
        <end position="119"/>
    </location>
</feature>
<evidence type="ECO:0000256" key="4">
    <source>
        <dbReference type="ARBA" id="ARBA00023163"/>
    </source>
</evidence>
<comment type="function">
    <text evidence="5">May play the central regulatory role in sporulation. It may be an element of the effector pathway responsible for the activation of sporulation genes in response to nutritional stress. Spo0A may act in concert with spo0H (a sigma factor) to control the expression of some genes that are critical to the sporulation process.</text>
</comment>
<dbReference type="SUPFAM" id="SSF52172">
    <property type="entry name" value="CheY-like"/>
    <property type="match status" value="1"/>
</dbReference>
<sequence length="239" mass="27351">MIRILIADDEELEREALKAIIGNISGVRLVGEATNGREAIELDNKFNPHIIIMDIKMPGIDGLKGAKIIKQNDENKNIIMVTAHDDFELIRNALVIGVYDYILKPINPIELTNTIEKIVQKCIEKNYDENIILDESPIEKSIQYIKTNINKTITLDTIAAVCNLSPCYFSKIFKEEMGVTFVNYINNERIEKAKELLLNTDRSILNIAWDIGFEDCGYFIRVFKKITGLTPKRFREKTI</sequence>
<dbReference type="CDD" id="cd17536">
    <property type="entry name" value="REC_YesN-like"/>
    <property type="match status" value="1"/>
</dbReference>
<dbReference type="OrthoDB" id="324626at2"/>
<name>A0A6I1MIH8_9CLOT</name>
<accession>A0A6I1MIH8</accession>
<keyword evidence="10" id="KW-1185">Reference proteome</keyword>
<keyword evidence="6" id="KW-0597">Phosphoprotein</keyword>
<organism evidence="9 10">
    <name type="scientific">Clostridium tarantellae</name>
    <dbReference type="NCBI Taxonomy" id="39493"/>
    <lineage>
        <taxon>Bacteria</taxon>
        <taxon>Bacillati</taxon>
        <taxon>Bacillota</taxon>
        <taxon>Clostridia</taxon>
        <taxon>Eubacteriales</taxon>
        <taxon>Clostridiaceae</taxon>
        <taxon>Clostridium</taxon>
    </lineage>
</organism>
<dbReference type="SUPFAM" id="SSF46689">
    <property type="entry name" value="Homeodomain-like"/>
    <property type="match status" value="2"/>
</dbReference>
<gene>
    <name evidence="9" type="ORF">GBZ86_06190</name>
</gene>
<dbReference type="Gene3D" id="1.10.10.60">
    <property type="entry name" value="Homeodomain-like"/>
    <property type="match status" value="2"/>
</dbReference>
<proteinExistence type="predicted"/>
<protein>
    <recommendedName>
        <fullName evidence="1">Stage 0 sporulation protein A homolog</fullName>
    </recommendedName>
</protein>
<dbReference type="Pfam" id="PF00072">
    <property type="entry name" value="Response_reg"/>
    <property type="match status" value="1"/>
</dbReference>
<dbReference type="InterPro" id="IPR009057">
    <property type="entry name" value="Homeodomain-like_sf"/>
</dbReference>
<dbReference type="GO" id="GO:0003700">
    <property type="term" value="F:DNA-binding transcription factor activity"/>
    <property type="evidence" value="ECO:0007669"/>
    <property type="project" value="InterPro"/>
</dbReference>
<reference evidence="9 10" key="1">
    <citation type="submission" date="2019-10" db="EMBL/GenBank/DDBJ databases">
        <title>The Genome Sequence of Clostridium tarantellae Isolated from Fish Brain.</title>
        <authorList>
            <person name="Bano L."/>
            <person name="Kiel M."/>
            <person name="Sales G."/>
            <person name="Doxey A.C."/>
            <person name="Mansfield M.J."/>
            <person name="Schiavone M."/>
            <person name="Rossetto O."/>
            <person name="Pirazzini M."/>
            <person name="Dobrindt U."/>
            <person name="Montecucco C."/>
        </authorList>
    </citation>
    <scope>NUCLEOTIDE SEQUENCE [LARGE SCALE GENOMIC DNA]</scope>
    <source>
        <strain evidence="9 10">DSM 3997</strain>
    </source>
</reference>
<evidence type="ECO:0000313" key="9">
    <source>
        <dbReference type="EMBL" id="MPQ43346.1"/>
    </source>
</evidence>
<evidence type="ECO:0000256" key="6">
    <source>
        <dbReference type="PROSITE-ProRule" id="PRU00169"/>
    </source>
</evidence>
<comment type="caution">
    <text evidence="9">The sequence shown here is derived from an EMBL/GenBank/DDBJ whole genome shotgun (WGS) entry which is preliminary data.</text>
</comment>
<dbReference type="InterPro" id="IPR020449">
    <property type="entry name" value="Tscrpt_reg_AraC-type_HTH"/>
</dbReference>
<dbReference type="InterPro" id="IPR001789">
    <property type="entry name" value="Sig_transdc_resp-reg_receiver"/>
</dbReference>
<keyword evidence="4" id="KW-0804">Transcription</keyword>
<dbReference type="PROSITE" id="PS00041">
    <property type="entry name" value="HTH_ARAC_FAMILY_1"/>
    <property type="match status" value="1"/>
</dbReference>
<dbReference type="GO" id="GO:0043565">
    <property type="term" value="F:sequence-specific DNA binding"/>
    <property type="evidence" value="ECO:0007669"/>
    <property type="project" value="InterPro"/>
</dbReference>
<dbReference type="EMBL" id="WHJC01000060">
    <property type="protein sequence ID" value="MPQ43346.1"/>
    <property type="molecule type" value="Genomic_DNA"/>
</dbReference>
<keyword evidence="2" id="KW-0805">Transcription regulation</keyword>
<dbReference type="PROSITE" id="PS50110">
    <property type="entry name" value="RESPONSE_REGULATORY"/>
    <property type="match status" value="1"/>
</dbReference>
<evidence type="ECO:0000256" key="1">
    <source>
        <dbReference type="ARBA" id="ARBA00018672"/>
    </source>
</evidence>
<evidence type="ECO:0000256" key="3">
    <source>
        <dbReference type="ARBA" id="ARBA00023125"/>
    </source>
</evidence>
<dbReference type="Gene3D" id="3.40.50.2300">
    <property type="match status" value="1"/>
</dbReference>
<dbReference type="Proteomes" id="UP000430345">
    <property type="component" value="Unassembled WGS sequence"/>
</dbReference>
<dbReference type="SMART" id="SM00342">
    <property type="entry name" value="HTH_ARAC"/>
    <property type="match status" value="1"/>
</dbReference>
<dbReference type="Pfam" id="PF12833">
    <property type="entry name" value="HTH_18"/>
    <property type="match status" value="1"/>
</dbReference>
<dbReference type="GO" id="GO:0000160">
    <property type="term" value="P:phosphorelay signal transduction system"/>
    <property type="evidence" value="ECO:0007669"/>
    <property type="project" value="InterPro"/>
</dbReference>
<dbReference type="PRINTS" id="PR00032">
    <property type="entry name" value="HTHARAC"/>
</dbReference>
<evidence type="ECO:0000256" key="5">
    <source>
        <dbReference type="ARBA" id="ARBA00024867"/>
    </source>
</evidence>
<feature type="modified residue" description="4-aspartylphosphate" evidence="6">
    <location>
        <position position="54"/>
    </location>
</feature>
<dbReference type="InterPro" id="IPR018062">
    <property type="entry name" value="HTH_AraC-typ_CS"/>
</dbReference>
<dbReference type="PROSITE" id="PS01124">
    <property type="entry name" value="HTH_ARAC_FAMILY_2"/>
    <property type="match status" value="1"/>
</dbReference>
<evidence type="ECO:0000256" key="2">
    <source>
        <dbReference type="ARBA" id="ARBA00023015"/>
    </source>
</evidence>
<dbReference type="AlphaFoldDB" id="A0A6I1MIH8"/>
<dbReference type="RefSeq" id="WP_152888789.1">
    <property type="nucleotide sequence ID" value="NZ_WHJC01000060.1"/>
</dbReference>
<dbReference type="InterPro" id="IPR018060">
    <property type="entry name" value="HTH_AraC"/>
</dbReference>
<feature type="domain" description="HTH araC/xylS-type" evidence="7">
    <location>
        <begin position="139"/>
        <end position="237"/>
    </location>
</feature>
<evidence type="ECO:0000259" key="8">
    <source>
        <dbReference type="PROSITE" id="PS50110"/>
    </source>
</evidence>
<dbReference type="SMART" id="SM00448">
    <property type="entry name" value="REC"/>
    <property type="match status" value="1"/>
</dbReference>
<keyword evidence="3" id="KW-0238">DNA-binding</keyword>
<evidence type="ECO:0000259" key="7">
    <source>
        <dbReference type="PROSITE" id="PS01124"/>
    </source>
</evidence>
<dbReference type="PANTHER" id="PTHR43280:SF28">
    <property type="entry name" value="HTH-TYPE TRANSCRIPTIONAL ACTIVATOR RHAS"/>
    <property type="match status" value="1"/>
</dbReference>
<evidence type="ECO:0000313" key="10">
    <source>
        <dbReference type="Proteomes" id="UP000430345"/>
    </source>
</evidence>